<name>L5ME16_MYODS</name>
<dbReference type="EMBL" id="KB101489">
    <property type="protein sequence ID" value="ELK36572.1"/>
    <property type="molecule type" value="Genomic_DNA"/>
</dbReference>
<dbReference type="Proteomes" id="UP000010556">
    <property type="component" value="Unassembled WGS sequence"/>
</dbReference>
<reference evidence="5" key="1">
    <citation type="journal article" date="2013" name="Science">
        <title>Comparative analysis of bat genomes provides insight into the evolution of flight and immunity.</title>
        <authorList>
            <person name="Zhang G."/>
            <person name="Cowled C."/>
            <person name="Shi Z."/>
            <person name="Huang Z."/>
            <person name="Bishop-Lilly K.A."/>
            <person name="Fang X."/>
            <person name="Wynne J.W."/>
            <person name="Xiong Z."/>
            <person name="Baker M.L."/>
            <person name="Zhao W."/>
            <person name="Tachedjian M."/>
            <person name="Zhu Y."/>
            <person name="Zhou P."/>
            <person name="Jiang X."/>
            <person name="Ng J."/>
            <person name="Yang L."/>
            <person name="Wu L."/>
            <person name="Xiao J."/>
            <person name="Feng Y."/>
            <person name="Chen Y."/>
            <person name="Sun X."/>
            <person name="Zhang Y."/>
            <person name="Marsh G.A."/>
            <person name="Crameri G."/>
            <person name="Broder C.C."/>
            <person name="Frey K.G."/>
            <person name="Wang L.F."/>
            <person name="Wang J."/>
        </authorList>
    </citation>
    <scope>NUCLEOTIDE SEQUENCE [LARGE SCALE GENOMIC DNA]</scope>
</reference>
<keyword evidence="4" id="KW-0346">Stress response</keyword>
<dbReference type="AlphaFoldDB" id="L5ME16"/>
<dbReference type="Gene3D" id="1.20.1270.10">
    <property type="match status" value="1"/>
</dbReference>
<sequence>MAGGIMTVLIKHNTTIHTKQTQTFTTYSDNHPSVLIQVYEEQDYHHYKGHLSKKGIECMVQEAKKYKTEDEKQWYKVFSKN</sequence>
<evidence type="ECO:0000313" key="4">
    <source>
        <dbReference type="EMBL" id="ELK36572.1"/>
    </source>
</evidence>
<comment type="similarity">
    <text evidence="1">Belongs to the heat shock protein 70 family.</text>
</comment>
<dbReference type="GO" id="GO:0005524">
    <property type="term" value="F:ATP binding"/>
    <property type="evidence" value="ECO:0007669"/>
    <property type="project" value="UniProtKB-KW"/>
</dbReference>
<keyword evidence="2" id="KW-0547">Nucleotide-binding</keyword>
<evidence type="ECO:0000256" key="1">
    <source>
        <dbReference type="ARBA" id="ARBA00007381"/>
    </source>
</evidence>
<accession>L5ME16</accession>
<keyword evidence="5" id="KW-1185">Reference proteome</keyword>
<evidence type="ECO:0000256" key="3">
    <source>
        <dbReference type="ARBA" id="ARBA00022840"/>
    </source>
</evidence>
<evidence type="ECO:0000313" key="5">
    <source>
        <dbReference type="Proteomes" id="UP000010556"/>
    </source>
</evidence>
<dbReference type="Pfam" id="PF00012">
    <property type="entry name" value="HSP70"/>
    <property type="match status" value="1"/>
</dbReference>
<protein>
    <submittedName>
        <fullName evidence="4">Heat shock cognate 71 kDa protein</fullName>
    </submittedName>
</protein>
<dbReference type="InterPro" id="IPR029047">
    <property type="entry name" value="HSP70_peptide-bd_sf"/>
</dbReference>
<keyword evidence="3" id="KW-0067">ATP-binding</keyword>
<evidence type="ECO:0000256" key="2">
    <source>
        <dbReference type="ARBA" id="ARBA00022741"/>
    </source>
</evidence>
<dbReference type="PANTHER" id="PTHR19375">
    <property type="entry name" value="HEAT SHOCK PROTEIN 70KDA"/>
    <property type="match status" value="1"/>
</dbReference>
<dbReference type="SUPFAM" id="SSF100920">
    <property type="entry name" value="Heat shock protein 70kD (HSP70), peptide-binding domain"/>
    <property type="match status" value="1"/>
</dbReference>
<gene>
    <name evidence="4" type="ORF">MDA_GLEAN10005256</name>
</gene>
<dbReference type="InterPro" id="IPR013126">
    <property type="entry name" value="Hsp_70_fam"/>
</dbReference>
<proteinExistence type="inferred from homology"/>
<dbReference type="InterPro" id="IPR029048">
    <property type="entry name" value="HSP70_C_sf"/>
</dbReference>
<dbReference type="GO" id="GO:0140662">
    <property type="term" value="F:ATP-dependent protein folding chaperone"/>
    <property type="evidence" value="ECO:0007669"/>
    <property type="project" value="InterPro"/>
</dbReference>
<organism evidence="4 5">
    <name type="scientific">Myotis davidii</name>
    <name type="common">David's myotis</name>
    <dbReference type="NCBI Taxonomy" id="225400"/>
    <lineage>
        <taxon>Eukaryota</taxon>
        <taxon>Metazoa</taxon>
        <taxon>Chordata</taxon>
        <taxon>Craniata</taxon>
        <taxon>Vertebrata</taxon>
        <taxon>Euteleostomi</taxon>
        <taxon>Mammalia</taxon>
        <taxon>Eutheria</taxon>
        <taxon>Laurasiatheria</taxon>
        <taxon>Chiroptera</taxon>
        <taxon>Yangochiroptera</taxon>
        <taxon>Vespertilionidae</taxon>
        <taxon>Myotis</taxon>
    </lineage>
</organism>
<dbReference type="Gene3D" id="2.60.34.10">
    <property type="entry name" value="Substrate Binding Domain Of DNAk, Chain A, domain 1"/>
    <property type="match status" value="1"/>
</dbReference>